<dbReference type="RefSeq" id="WP_130587171.1">
    <property type="nucleotide sequence ID" value="NZ_AP019389.1"/>
</dbReference>
<keyword evidence="4" id="KW-1185">Reference proteome</keyword>
<dbReference type="EMBL" id="AP019389">
    <property type="protein sequence ID" value="BBI21789.1"/>
    <property type="molecule type" value="Genomic_DNA"/>
</dbReference>
<dbReference type="Pfam" id="PF17289">
    <property type="entry name" value="Terminase_6C"/>
    <property type="match status" value="1"/>
</dbReference>
<dbReference type="InterPro" id="IPR027417">
    <property type="entry name" value="P-loop_NTPase"/>
</dbReference>
<evidence type="ECO:0000256" key="1">
    <source>
        <dbReference type="ARBA" id="ARBA00022612"/>
    </source>
</evidence>
<evidence type="ECO:0000313" key="3">
    <source>
        <dbReference type="EMBL" id="BBI21789.1"/>
    </source>
</evidence>
<dbReference type="Pfam" id="PF03237">
    <property type="entry name" value="Terminase_6N"/>
    <property type="match status" value="1"/>
</dbReference>
<feature type="domain" description="Terminase large subunit gp17-like C-terminal" evidence="2">
    <location>
        <begin position="313"/>
        <end position="454"/>
    </location>
</feature>
<dbReference type="InterPro" id="IPR006517">
    <property type="entry name" value="Phage_terminase_lsu-like_C"/>
</dbReference>
<dbReference type="Proteomes" id="UP000290057">
    <property type="component" value="Chromosome"/>
</dbReference>
<protein>
    <recommendedName>
        <fullName evidence="2">Terminase large subunit gp17-like C-terminal domain-containing protein</fullName>
    </recommendedName>
</protein>
<keyword evidence="1" id="KW-1188">Viral release from host cell</keyword>
<accession>A0A3T1CLB2</accession>
<dbReference type="InterPro" id="IPR035421">
    <property type="entry name" value="Terminase_6C"/>
</dbReference>
<gene>
    <name evidence="3" type="ORF">EKJ_26360</name>
</gene>
<name>A0A3T1CLB2_9SPHN</name>
<organism evidence="3 4">
    <name type="scientific">Qipengyuania flava</name>
    <dbReference type="NCBI Taxonomy" id="192812"/>
    <lineage>
        <taxon>Bacteria</taxon>
        <taxon>Pseudomonadati</taxon>
        <taxon>Pseudomonadota</taxon>
        <taxon>Alphaproteobacteria</taxon>
        <taxon>Sphingomonadales</taxon>
        <taxon>Erythrobacteraceae</taxon>
        <taxon>Qipengyuania</taxon>
    </lineage>
</organism>
<dbReference type="NCBIfam" id="TIGR01630">
    <property type="entry name" value="psiM2_ORF9"/>
    <property type="match status" value="1"/>
</dbReference>
<dbReference type="Gene3D" id="3.30.420.240">
    <property type="match status" value="1"/>
</dbReference>
<evidence type="ECO:0000313" key="4">
    <source>
        <dbReference type="Proteomes" id="UP000290057"/>
    </source>
</evidence>
<evidence type="ECO:0000259" key="2">
    <source>
        <dbReference type="Pfam" id="PF17289"/>
    </source>
</evidence>
<proteinExistence type="predicted"/>
<dbReference type="Gene3D" id="3.40.50.300">
    <property type="entry name" value="P-loop containing nucleotide triphosphate hydrolases"/>
    <property type="match status" value="1"/>
</dbReference>
<sequence length="486" mass="55956">MRLNEDKVLSAMRRQHFELFLIKAFETLHPGDRPLDLAWYLKSICHALVEIRNGQELRLVITVPPRHLKSVTASVAFVAWVLGHDPKAKIMVASYSQDLARHHSNQTRMIMESDWYRKDFPAARISERGNRALEIETTAGGVRKAVSVGGSITGFGADIIIVDDCMKADEARSPTIRQELRNWFDNTLLSRLNDKASGRIISIQQRLHEDDLPAYMLEKGYRHLNLPAIAEREEEILIGGGRAHTRLPGDLLNPARESRQTLEQLRRDLGPVVFSAQYQQEPVSAEGNMIRLEWFGTYDERLPRWRFSKVVQSWDTGMTSAPTSDYSVCTTWGFEREDCRWHLLDVYRARLDFPDLKRAAIELWRTWSADAVIVEKAASGHGLFQDLKASGPFQPILIDPVSSKEERFNGCLAEVEAGHFILPREAFWLDAFLQELRAFPHGKHDDQVDSFSQFVKYQQRKWAWVLTDFEADGRARDVVRYDRRPW</sequence>
<reference evidence="3 4" key="1">
    <citation type="submission" date="2019-01" db="EMBL/GenBank/DDBJ databases">
        <title>Complete genome sequence of Erythrobacter flavus KJ5.</title>
        <authorList>
            <person name="Kanesaki Y."/>
            <person name="Brotosudarmo T."/>
            <person name="Moriuchi R."/>
            <person name="Awai K."/>
        </authorList>
    </citation>
    <scope>NUCLEOTIDE SEQUENCE [LARGE SCALE GENOMIC DNA]</scope>
    <source>
        <strain evidence="3 4">KJ5</strain>
    </source>
</reference>
<dbReference type="AlphaFoldDB" id="A0A3T1CLB2"/>